<feature type="region of interest" description="Disordered" evidence="1">
    <location>
        <begin position="66"/>
        <end position="85"/>
    </location>
</feature>
<accession>A0A9W9TE62</accession>
<feature type="compositionally biased region" description="Polar residues" evidence="1">
    <location>
        <begin position="272"/>
        <end position="290"/>
    </location>
</feature>
<feature type="compositionally biased region" description="Polar residues" evidence="1">
    <location>
        <begin position="103"/>
        <end position="114"/>
    </location>
</feature>
<comment type="caution">
    <text evidence="2">The sequence shown here is derived from an EMBL/GenBank/DDBJ whole genome shotgun (WGS) entry which is preliminary data.</text>
</comment>
<dbReference type="Proteomes" id="UP001150904">
    <property type="component" value="Unassembled WGS sequence"/>
</dbReference>
<evidence type="ECO:0000256" key="1">
    <source>
        <dbReference type="SAM" id="MobiDB-lite"/>
    </source>
</evidence>
<keyword evidence="3" id="KW-1185">Reference proteome</keyword>
<feature type="region of interest" description="Disordered" evidence="1">
    <location>
        <begin position="94"/>
        <end position="187"/>
    </location>
</feature>
<name>A0A9W9TE62_9EURO</name>
<dbReference type="AlphaFoldDB" id="A0A9W9TE62"/>
<reference evidence="2" key="1">
    <citation type="submission" date="2022-12" db="EMBL/GenBank/DDBJ databases">
        <authorList>
            <person name="Petersen C."/>
        </authorList>
    </citation>
    <scope>NUCLEOTIDE SEQUENCE</scope>
    <source>
        <strain evidence="2">IBT 15544</strain>
    </source>
</reference>
<organism evidence="2 3">
    <name type="scientific">Penicillium cinerascens</name>
    <dbReference type="NCBI Taxonomy" id="70096"/>
    <lineage>
        <taxon>Eukaryota</taxon>
        <taxon>Fungi</taxon>
        <taxon>Dikarya</taxon>
        <taxon>Ascomycota</taxon>
        <taxon>Pezizomycotina</taxon>
        <taxon>Eurotiomycetes</taxon>
        <taxon>Eurotiomycetidae</taxon>
        <taxon>Eurotiales</taxon>
        <taxon>Aspergillaceae</taxon>
        <taxon>Penicillium</taxon>
    </lineage>
</organism>
<reference evidence="2" key="2">
    <citation type="journal article" date="2023" name="IMA Fungus">
        <title>Comparative genomic study of the Penicillium genus elucidates a diverse pangenome and 15 lateral gene transfer events.</title>
        <authorList>
            <person name="Petersen C."/>
            <person name="Sorensen T."/>
            <person name="Nielsen M.R."/>
            <person name="Sondergaard T.E."/>
            <person name="Sorensen J.L."/>
            <person name="Fitzpatrick D.A."/>
            <person name="Frisvad J.C."/>
            <person name="Nielsen K.L."/>
        </authorList>
    </citation>
    <scope>NUCLEOTIDE SEQUENCE</scope>
    <source>
        <strain evidence="2">IBT 15544</strain>
    </source>
</reference>
<feature type="compositionally biased region" description="Basic and acidic residues" evidence="1">
    <location>
        <begin position="72"/>
        <end position="85"/>
    </location>
</feature>
<dbReference type="OrthoDB" id="4306135at2759"/>
<gene>
    <name evidence="2" type="ORF">N7498_001477</name>
</gene>
<dbReference type="GeneID" id="83175840"/>
<proteinExistence type="predicted"/>
<protein>
    <submittedName>
        <fullName evidence="2">Uncharacterized protein</fullName>
    </submittedName>
</protein>
<sequence>MRLMRKPLGCIDNRVTMTDTPPEGFLSPSFASVIAFGDLPQHENAALDELPPRNREMNPTGRIMTEQLGEALDGRDGKRYPRLELDPTMDKYHTLDGLAEPKNPQNTPASNSGCDSPRDAPRRDNGEGLRTSSAPATPALTINWFEDPPDEDSIYLPGDEEDSTKNQTRRFSADDKPRSNSPITVPKGAHLQAAVDASLVGEDIGTAIATLRCVRFTPPLYSSPARSPPRSPRPVNRPLPSVERKQDYISTYRQQKQNAKWKGLNRARAQRVSPNRSPVRASQPSSNPVSGQPGIRFLSPSKSAFGDDRSRLTGLFQSSSDQEAPEMPGALTDESTVTNGFAPSRQACDLAVISFSLYRFRYPGSSRAGVLQVRMNSTIIPLKPSLQEGKTNKTVVTRMAVDDLLLHTYVVVPALMLRLPLLGVSAAKQFKHSRLGLAAIQLWKMFWVLALRALYFVMLKLGQDVYYHSEPRPPRQKKKCSA</sequence>
<dbReference type="RefSeq" id="XP_058313951.1">
    <property type="nucleotide sequence ID" value="XM_058448540.1"/>
</dbReference>
<dbReference type="EMBL" id="JAPQKR010000004">
    <property type="protein sequence ID" value="KAJ5219378.1"/>
    <property type="molecule type" value="Genomic_DNA"/>
</dbReference>
<evidence type="ECO:0000313" key="3">
    <source>
        <dbReference type="Proteomes" id="UP001150904"/>
    </source>
</evidence>
<evidence type="ECO:0000313" key="2">
    <source>
        <dbReference type="EMBL" id="KAJ5219378.1"/>
    </source>
</evidence>
<feature type="compositionally biased region" description="Polar residues" evidence="1">
    <location>
        <begin position="248"/>
        <end position="258"/>
    </location>
</feature>
<feature type="compositionally biased region" description="Basic and acidic residues" evidence="1">
    <location>
        <begin position="116"/>
        <end position="127"/>
    </location>
</feature>
<feature type="region of interest" description="Disordered" evidence="1">
    <location>
        <begin position="220"/>
        <end position="309"/>
    </location>
</feature>
<feature type="compositionally biased region" description="Acidic residues" evidence="1">
    <location>
        <begin position="147"/>
        <end position="162"/>
    </location>
</feature>
<feature type="compositionally biased region" description="Pro residues" evidence="1">
    <location>
        <begin position="226"/>
        <end position="237"/>
    </location>
</feature>